<dbReference type="AlphaFoldDB" id="A0A1J4T7P1"/>
<comment type="cofactor">
    <cofactor evidence="2">
        <name>Fe(2+)</name>
        <dbReference type="ChEBI" id="CHEBI:29033"/>
    </cofactor>
    <text evidence="2">Binds 1 Fe(2+) ion.</text>
</comment>
<organism evidence="3 4">
    <name type="scientific">Candidatus Falkowbacteria bacterium CG1_02_41_21</name>
    <dbReference type="NCBI Taxonomy" id="1805147"/>
    <lineage>
        <taxon>Bacteria</taxon>
        <taxon>Candidatus Falkowiibacteriota</taxon>
    </lineage>
</organism>
<keyword evidence="2" id="KW-0378">Hydrolase</keyword>
<reference evidence="3 4" key="1">
    <citation type="journal article" date="2016" name="Environ. Microbiol.">
        <title>Genomic resolution of a cold subsurface aquifer community provides metabolic insights for novel microbes adapted to high CO concentrations.</title>
        <authorList>
            <person name="Probst A.J."/>
            <person name="Castelle C.J."/>
            <person name="Singh A."/>
            <person name="Brown C.T."/>
            <person name="Anantharaman K."/>
            <person name="Sharon I."/>
            <person name="Hug L.A."/>
            <person name="Burstein D."/>
            <person name="Emerson J.B."/>
            <person name="Thomas B.C."/>
            <person name="Banfield J.F."/>
        </authorList>
    </citation>
    <scope>NUCLEOTIDE SEQUENCE [LARGE SCALE GENOMIC DNA]</scope>
    <source>
        <strain evidence="3">CG1_02_41_21</strain>
    </source>
</reference>
<dbReference type="GO" id="GO:0006412">
    <property type="term" value="P:translation"/>
    <property type="evidence" value="ECO:0007669"/>
    <property type="project" value="UniProtKB-UniRule"/>
</dbReference>
<keyword evidence="2" id="KW-0479">Metal-binding</keyword>
<accession>A0A1J4T7P1</accession>
<dbReference type="InterPro" id="IPR023635">
    <property type="entry name" value="Peptide_deformylase"/>
</dbReference>
<comment type="caution">
    <text evidence="3">The sequence shown here is derived from an EMBL/GenBank/DDBJ whole genome shotgun (WGS) entry which is preliminary data.</text>
</comment>
<gene>
    <name evidence="2" type="primary">def</name>
    <name evidence="3" type="ORF">AUJ35_03270</name>
</gene>
<comment type="function">
    <text evidence="2">Removes the formyl group from the N-terminal Met of newly synthesized proteins. Requires at least a dipeptide for an efficient rate of reaction. N-terminal L-methionine is a prerequisite for activity but the enzyme has broad specificity at other positions.</text>
</comment>
<evidence type="ECO:0000256" key="1">
    <source>
        <dbReference type="ARBA" id="ARBA00010759"/>
    </source>
</evidence>
<dbReference type="SUPFAM" id="SSF56420">
    <property type="entry name" value="Peptide deformylase"/>
    <property type="match status" value="1"/>
</dbReference>
<dbReference type="Pfam" id="PF01327">
    <property type="entry name" value="Pep_deformylase"/>
    <property type="match status" value="1"/>
</dbReference>
<dbReference type="PANTHER" id="PTHR10458:SF22">
    <property type="entry name" value="PEPTIDE DEFORMYLASE"/>
    <property type="match status" value="1"/>
</dbReference>
<name>A0A1J4T7P1_9BACT</name>
<feature type="binding site" evidence="2">
    <location>
        <position position="140"/>
    </location>
    <ligand>
        <name>Fe cation</name>
        <dbReference type="ChEBI" id="CHEBI:24875"/>
    </ligand>
</feature>
<dbReference type="PANTHER" id="PTHR10458">
    <property type="entry name" value="PEPTIDE DEFORMYLASE"/>
    <property type="match status" value="1"/>
</dbReference>
<dbReference type="NCBIfam" id="TIGR00079">
    <property type="entry name" value="pept_deformyl"/>
    <property type="match status" value="1"/>
</dbReference>
<feature type="active site" evidence="2">
    <location>
        <position position="141"/>
    </location>
</feature>
<protein>
    <recommendedName>
        <fullName evidence="2">Peptide deformylase</fullName>
        <shortName evidence="2">PDF</shortName>
        <ecNumber evidence="2">3.5.1.88</ecNumber>
    </recommendedName>
    <alternativeName>
        <fullName evidence="2">Polypeptide deformylase</fullName>
    </alternativeName>
</protein>
<dbReference type="GO" id="GO:0046872">
    <property type="term" value="F:metal ion binding"/>
    <property type="evidence" value="ECO:0007669"/>
    <property type="project" value="UniProtKB-KW"/>
</dbReference>
<dbReference type="HAMAP" id="MF_00163">
    <property type="entry name" value="Pep_deformylase"/>
    <property type="match status" value="1"/>
</dbReference>
<dbReference type="PRINTS" id="PR01576">
    <property type="entry name" value="PDEFORMYLASE"/>
</dbReference>
<dbReference type="CDD" id="cd00487">
    <property type="entry name" value="Pep_deformylase"/>
    <property type="match status" value="1"/>
</dbReference>
<dbReference type="EC" id="3.5.1.88" evidence="2"/>
<evidence type="ECO:0000313" key="4">
    <source>
        <dbReference type="Proteomes" id="UP000182860"/>
    </source>
</evidence>
<dbReference type="InterPro" id="IPR036821">
    <property type="entry name" value="Peptide_deformylase_sf"/>
</dbReference>
<keyword evidence="2" id="KW-0648">Protein biosynthesis</keyword>
<comment type="similarity">
    <text evidence="1 2">Belongs to the polypeptide deformylase family.</text>
</comment>
<feature type="binding site" evidence="2">
    <location>
        <position position="93"/>
    </location>
    <ligand>
        <name>Fe cation</name>
        <dbReference type="ChEBI" id="CHEBI:24875"/>
    </ligand>
</feature>
<comment type="catalytic activity">
    <reaction evidence="2">
        <text>N-terminal N-formyl-L-methionyl-[peptide] + H2O = N-terminal L-methionyl-[peptide] + formate</text>
        <dbReference type="Rhea" id="RHEA:24420"/>
        <dbReference type="Rhea" id="RHEA-COMP:10639"/>
        <dbReference type="Rhea" id="RHEA-COMP:10640"/>
        <dbReference type="ChEBI" id="CHEBI:15377"/>
        <dbReference type="ChEBI" id="CHEBI:15740"/>
        <dbReference type="ChEBI" id="CHEBI:49298"/>
        <dbReference type="ChEBI" id="CHEBI:64731"/>
        <dbReference type="EC" id="3.5.1.88"/>
    </reaction>
</comment>
<feature type="binding site" evidence="2">
    <location>
        <position position="144"/>
    </location>
    <ligand>
        <name>Fe cation</name>
        <dbReference type="ChEBI" id="CHEBI:24875"/>
    </ligand>
</feature>
<dbReference type="EMBL" id="MNUV01000059">
    <property type="protein sequence ID" value="OIO06853.1"/>
    <property type="molecule type" value="Genomic_DNA"/>
</dbReference>
<proteinExistence type="inferred from homology"/>
<dbReference type="GO" id="GO:0042586">
    <property type="term" value="F:peptide deformylase activity"/>
    <property type="evidence" value="ECO:0007669"/>
    <property type="project" value="UniProtKB-UniRule"/>
</dbReference>
<dbReference type="Gene3D" id="3.90.45.10">
    <property type="entry name" value="Peptide deformylase"/>
    <property type="match status" value="1"/>
</dbReference>
<dbReference type="PIRSF" id="PIRSF004749">
    <property type="entry name" value="Pep_def"/>
    <property type="match status" value="1"/>
</dbReference>
<evidence type="ECO:0000313" key="3">
    <source>
        <dbReference type="EMBL" id="OIO06853.1"/>
    </source>
</evidence>
<sequence length="158" mass="17674">MAKVLPILNHPHPILRKKSRPLTAEEINSSKIQSLISNLAKTMITKDGAGLAAPQVGENVQLLALRDEEKIIIMINPQITKKSWAKDVNEEGCLSVLDKNGNIIFGNVERHKKVQCLYLNAKGKKQKISAENILARIIQHETDHLDGILFIDKLYHGK</sequence>
<dbReference type="Proteomes" id="UP000182860">
    <property type="component" value="Unassembled WGS sequence"/>
</dbReference>
<evidence type="ECO:0000256" key="2">
    <source>
        <dbReference type="HAMAP-Rule" id="MF_00163"/>
    </source>
</evidence>
<keyword evidence="2" id="KW-0408">Iron</keyword>
<dbReference type="NCBIfam" id="NF001159">
    <property type="entry name" value="PRK00150.1-3"/>
    <property type="match status" value="1"/>
</dbReference>